<evidence type="ECO:0000256" key="1">
    <source>
        <dbReference type="ARBA" id="ARBA00023002"/>
    </source>
</evidence>
<organism evidence="3 4">
    <name type="scientific">Antiquaquibacter soli</name>
    <dbReference type="NCBI Taxonomy" id="3064523"/>
    <lineage>
        <taxon>Bacteria</taxon>
        <taxon>Bacillati</taxon>
        <taxon>Actinomycetota</taxon>
        <taxon>Actinomycetes</taxon>
        <taxon>Micrococcales</taxon>
        <taxon>Microbacteriaceae</taxon>
        <taxon>Antiquaquibacter</taxon>
    </lineage>
</organism>
<dbReference type="InterPro" id="IPR010031">
    <property type="entry name" value="FAD_lactone_oxidase-like"/>
</dbReference>
<dbReference type="InterPro" id="IPR007173">
    <property type="entry name" value="ALO_C"/>
</dbReference>
<name>A0ABT9BQI2_9MICO</name>
<dbReference type="RefSeq" id="WP_305003723.1">
    <property type="nucleotide sequence ID" value="NZ_JAUQUB010000004.1"/>
</dbReference>
<dbReference type="NCBIfam" id="TIGR01679">
    <property type="entry name" value="bact_FAD_ox"/>
    <property type="match status" value="1"/>
</dbReference>
<evidence type="ECO:0000313" key="4">
    <source>
        <dbReference type="Proteomes" id="UP001241072"/>
    </source>
</evidence>
<evidence type="ECO:0000313" key="3">
    <source>
        <dbReference type="EMBL" id="MDO7883293.1"/>
    </source>
</evidence>
<dbReference type="PANTHER" id="PTHR43762:SF1">
    <property type="entry name" value="D-ARABINONO-1,4-LACTONE OXIDASE"/>
    <property type="match status" value="1"/>
</dbReference>
<dbReference type="InterPro" id="IPR016171">
    <property type="entry name" value="Vanillyl_alc_oxidase_C-sub2"/>
</dbReference>
<dbReference type="SUPFAM" id="SSF56176">
    <property type="entry name" value="FAD-binding/transporter-associated domain-like"/>
    <property type="match status" value="1"/>
</dbReference>
<reference evidence="3 4" key="1">
    <citation type="submission" date="2023-07" db="EMBL/GenBank/DDBJ databases">
        <title>Protaetiibacter sp. nov WY-16 isolated from soil.</title>
        <authorList>
            <person name="Liu B."/>
            <person name="Wan Y."/>
        </authorList>
    </citation>
    <scope>NUCLEOTIDE SEQUENCE [LARGE SCALE GENOMIC DNA]</scope>
    <source>
        <strain evidence="3 4">WY-16</strain>
    </source>
</reference>
<keyword evidence="1" id="KW-0560">Oxidoreductase</keyword>
<dbReference type="EMBL" id="JAUQUB010000004">
    <property type="protein sequence ID" value="MDO7883293.1"/>
    <property type="molecule type" value="Genomic_DNA"/>
</dbReference>
<evidence type="ECO:0000259" key="2">
    <source>
        <dbReference type="PROSITE" id="PS51387"/>
    </source>
</evidence>
<dbReference type="InterPro" id="IPR016169">
    <property type="entry name" value="FAD-bd_PCMH_sub2"/>
</dbReference>
<proteinExistence type="predicted"/>
<accession>A0ABT9BQI2</accession>
<dbReference type="Gene3D" id="3.30.43.10">
    <property type="entry name" value="Uridine Diphospho-n-acetylenolpyruvylglucosamine Reductase, domain 2"/>
    <property type="match status" value="1"/>
</dbReference>
<keyword evidence="4" id="KW-1185">Reference proteome</keyword>
<sequence length="447" mass="49016">MTDIRSPLVRAGVLEPGGRWRNWGRSESSRPRVVARAHDVEEVAETIAFARDEGLTVKPIGAGHSFTAIGATDGVQLDISAIDGVLNVDGTLVTLGAGTNLYQLPSLLEPHGLALTNMGDIDRQTIAGATSTGTHGTGAAFGGLATQLRGVTLVTASGEILTVSAEQNPELLPAAVLGLGALGVLVDVTVECVPAFVLSAVEKPEPIGTVLAEWSERIAESDHFEFYVWPHTDTVLTKTNTRLPIDAERNPLGGFQRWFDDDFMANGVYRATLNLGRAIPPVIPPLNRLSVRLTGDRRFTDVSTEVFTTSRTVRFREMEYALPVEVIPEAVERIRRLIDEKGWRISFPIEVRASAPDDLWLSTASGRATGYIAVHRYFREDPTEYFTAIEAIFREYDGRPHWGKMHTRAAEDLAPTYPRFGDFVALRDRLDPDRVFANPYLDRVLGA</sequence>
<dbReference type="Gene3D" id="3.30.465.10">
    <property type="match status" value="1"/>
</dbReference>
<gene>
    <name evidence="3" type="ORF">Q5716_13745</name>
</gene>
<comment type="caution">
    <text evidence="3">The sequence shown here is derived from an EMBL/GenBank/DDBJ whole genome shotgun (WGS) entry which is preliminary data.</text>
</comment>
<protein>
    <submittedName>
        <fullName evidence="3">D-arabinono-1,4-lactone oxidase</fullName>
    </submittedName>
</protein>
<dbReference type="InterPro" id="IPR016166">
    <property type="entry name" value="FAD-bd_PCMH"/>
</dbReference>
<dbReference type="Pfam" id="PF01565">
    <property type="entry name" value="FAD_binding_4"/>
    <property type="match status" value="1"/>
</dbReference>
<dbReference type="Gene3D" id="1.10.45.10">
    <property type="entry name" value="Vanillyl-alcohol Oxidase, Chain A, domain 4"/>
    <property type="match status" value="1"/>
</dbReference>
<dbReference type="PROSITE" id="PS51387">
    <property type="entry name" value="FAD_PCMH"/>
    <property type="match status" value="1"/>
</dbReference>
<dbReference type="InterPro" id="IPR036318">
    <property type="entry name" value="FAD-bd_PCMH-like_sf"/>
</dbReference>
<dbReference type="PIRSF" id="PIRSF000136">
    <property type="entry name" value="LGO_GLO"/>
    <property type="match status" value="1"/>
</dbReference>
<dbReference type="InterPro" id="IPR016167">
    <property type="entry name" value="FAD-bd_PCMH_sub1"/>
</dbReference>
<dbReference type="Gene3D" id="3.30.70.2520">
    <property type="match status" value="1"/>
</dbReference>
<dbReference type="Pfam" id="PF04030">
    <property type="entry name" value="ALO"/>
    <property type="match status" value="1"/>
</dbReference>
<feature type="domain" description="FAD-binding PCMH-type" evidence="2">
    <location>
        <begin position="26"/>
        <end position="195"/>
    </location>
</feature>
<dbReference type="Proteomes" id="UP001241072">
    <property type="component" value="Unassembled WGS sequence"/>
</dbReference>
<dbReference type="InterPro" id="IPR006094">
    <property type="entry name" value="Oxid_FAD_bind_N"/>
</dbReference>
<dbReference type="PANTHER" id="PTHR43762">
    <property type="entry name" value="L-GULONOLACTONE OXIDASE"/>
    <property type="match status" value="1"/>
</dbReference>